<protein>
    <submittedName>
        <fullName evidence="5">Ribosomal protein S10</fullName>
    </submittedName>
</protein>
<reference evidence="5" key="1">
    <citation type="journal article" date="2021" name="Genome Biol. Evol.">
        <title>Mitochondrial genome evolution in pelagophyte algae.</title>
        <authorList>
            <person name="Sibbald S.J."/>
            <person name="Lawton M."/>
            <person name="Archibald J.M."/>
        </authorList>
    </citation>
    <scope>NUCLEOTIDE SEQUENCE</scope>
    <source>
        <strain evidence="5">CCMP1756</strain>
    </source>
</reference>
<dbReference type="Pfam" id="PF00338">
    <property type="entry name" value="Ribosomal_S10"/>
    <property type="match status" value="1"/>
</dbReference>
<proteinExistence type="inferred from homology"/>
<evidence type="ECO:0000256" key="2">
    <source>
        <dbReference type="ARBA" id="ARBA00022980"/>
    </source>
</evidence>
<sequence>MIIKLHLVSHKSFLLDKFVKKLLEVTNLNRESVKVVSLPIKRRVFTVLKSPFVNKKARDQFGIDTYRKLVILEKIDLLVFSQFLKRISCKGVAFKITLKGGSSIW</sequence>
<evidence type="ECO:0000256" key="1">
    <source>
        <dbReference type="ARBA" id="ARBA00007102"/>
    </source>
</evidence>
<evidence type="ECO:0000256" key="3">
    <source>
        <dbReference type="ARBA" id="ARBA00023274"/>
    </source>
</evidence>
<dbReference type="GeneID" id="67154227"/>
<dbReference type="InterPro" id="IPR001848">
    <property type="entry name" value="Ribosomal_uS10"/>
</dbReference>
<dbReference type="GO" id="GO:0003735">
    <property type="term" value="F:structural constituent of ribosome"/>
    <property type="evidence" value="ECO:0007669"/>
    <property type="project" value="InterPro"/>
</dbReference>
<dbReference type="GO" id="GO:1990904">
    <property type="term" value="C:ribonucleoprotein complex"/>
    <property type="evidence" value="ECO:0007669"/>
    <property type="project" value="UniProtKB-KW"/>
</dbReference>
<dbReference type="InterPro" id="IPR036838">
    <property type="entry name" value="Ribosomal_uS10_dom_sf"/>
</dbReference>
<keyword evidence="2 5" id="KW-0689">Ribosomal protein</keyword>
<dbReference type="GO" id="GO:0006412">
    <property type="term" value="P:translation"/>
    <property type="evidence" value="ECO:0007669"/>
    <property type="project" value="InterPro"/>
</dbReference>
<keyword evidence="3" id="KW-0687">Ribonucleoprotein</keyword>
<dbReference type="InterPro" id="IPR027486">
    <property type="entry name" value="Ribosomal_uS10_dom"/>
</dbReference>
<comment type="similarity">
    <text evidence="1">Belongs to the universal ribosomal protein uS10 family.</text>
</comment>
<dbReference type="Gene3D" id="3.30.70.600">
    <property type="entry name" value="Ribosomal protein S10 domain"/>
    <property type="match status" value="1"/>
</dbReference>
<dbReference type="AlphaFoldDB" id="A0A7U0KSS2"/>
<evidence type="ECO:0000313" key="5">
    <source>
        <dbReference type="EMBL" id="QQW50355.1"/>
    </source>
</evidence>
<dbReference type="GO" id="GO:0005840">
    <property type="term" value="C:ribosome"/>
    <property type="evidence" value="ECO:0007669"/>
    <property type="project" value="UniProtKB-KW"/>
</dbReference>
<dbReference type="RefSeq" id="YP_010152707.1">
    <property type="nucleotide sequence ID" value="NC_057168.1"/>
</dbReference>
<dbReference type="SMART" id="SM01403">
    <property type="entry name" value="Ribosomal_S10"/>
    <property type="match status" value="1"/>
</dbReference>
<evidence type="ECO:0000259" key="4">
    <source>
        <dbReference type="SMART" id="SM01403"/>
    </source>
</evidence>
<organism evidence="5">
    <name type="scientific">Pelagomonas calceolata</name>
    <dbReference type="NCBI Taxonomy" id="35677"/>
    <lineage>
        <taxon>Eukaryota</taxon>
        <taxon>Sar</taxon>
        <taxon>Stramenopiles</taxon>
        <taxon>Ochrophyta</taxon>
        <taxon>Pelagophyceae</taxon>
        <taxon>Pelagomonadales</taxon>
        <taxon>Pelagomonadaceae</taxon>
        <taxon>Pelagomonas</taxon>
    </lineage>
</organism>
<accession>A0A7U0KSS2</accession>
<dbReference type="PANTHER" id="PTHR11700">
    <property type="entry name" value="30S RIBOSOMAL PROTEIN S10 FAMILY MEMBER"/>
    <property type="match status" value="1"/>
</dbReference>
<dbReference type="SUPFAM" id="SSF54999">
    <property type="entry name" value="Ribosomal protein S10"/>
    <property type="match status" value="1"/>
</dbReference>
<dbReference type="EMBL" id="MW438349">
    <property type="protein sequence ID" value="QQW50355.1"/>
    <property type="molecule type" value="Genomic_DNA"/>
</dbReference>
<feature type="domain" description="Small ribosomal subunit protein uS10" evidence="4">
    <location>
        <begin position="4"/>
        <end position="97"/>
    </location>
</feature>
<geneLocation type="mitochondrion" evidence="5"/>
<name>A0A7U0KSS2_9STRA</name>
<gene>
    <name evidence="5" type="primary">rps10</name>
</gene>
<keyword evidence="5" id="KW-0496">Mitochondrion</keyword>